<dbReference type="NCBIfam" id="TIGR00158">
    <property type="entry name" value="L9"/>
    <property type="match status" value="1"/>
</dbReference>
<proteinExistence type="inferred from homology"/>
<dbReference type="GO" id="GO:0005840">
    <property type="term" value="C:ribosome"/>
    <property type="evidence" value="ECO:0007669"/>
    <property type="project" value="UniProtKB-KW"/>
</dbReference>
<dbReference type="Gene3D" id="3.10.430.100">
    <property type="entry name" value="Ribosomal protein L9, C-terminal domain"/>
    <property type="match status" value="1"/>
</dbReference>
<dbReference type="InterPro" id="IPR020069">
    <property type="entry name" value="Ribosomal_bL9_C"/>
</dbReference>
<evidence type="ECO:0000256" key="4">
    <source>
        <dbReference type="ARBA" id="ARBA00022980"/>
    </source>
</evidence>
<evidence type="ECO:0000256" key="7">
    <source>
        <dbReference type="HAMAP-Rule" id="MF_00503"/>
    </source>
</evidence>
<dbReference type="RefSeq" id="WP_345414322.1">
    <property type="nucleotide sequence ID" value="NZ_BAABGT010000024.1"/>
</dbReference>
<keyword evidence="4 7" id="KW-0689">Ribosomal protein</keyword>
<comment type="caution">
    <text evidence="9">The sequence shown here is derived from an EMBL/GenBank/DDBJ whole genome shotgun (WGS) entry which is preliminary data.</text>
</comment>
<protein>
    <recommendedName>
        <fullName evidence="6 7">Large ribosomal subunit protein bL9</fullName>
    </recommendedName>
</protein>
<dbReference type="InterPro" id="IPR020594">
    <property type="entry name" value="Ribosomal_bL9_bac/chp"/>
</dbReference>
<name>A0ABP8RL39_9PSEU</name>
<gene>
    <name evidence="7 9" type="primary">rplI</name>
    <name evidence="9" type="ORF">GCM10023175_16250</name>
</gene>
<dbReference type="PROSITE" id="PS00651">
    <property type="entry name" value="RIBOSOMAL_L9"/>
    <property type="match status" value="1"/>
</dbReference>
<keyword evidence="5 7" id="KW-0687">Ribonucleoprotein</keyword>
<evidence type="ECO:0000313" key="10">
    <source>
        <dbReference type="Proteomes" id="UP001501598"/>
    </source>
</evidence>
<dbReference type="Gene3D" id="3.40.5.10">
    <property type="entry name" value="Ribosomal protein L9, N-terminal domain"/>
    <property type="match status" value="1"/>
</dbReference>
<feature type="domain" description="Ribosomal protein L9" evidence="8">
    <location>
        <begin position="13"/>
        <end position="40"/>
    </location>
</feature>
<evidence type="ECO:0000256" key="6">
    <source>
        <dbReference type="ARBA" id="ARBA00035292"/>
    </source>
</evidence>
<evidence type="ECO:0000256" key="1">
    <source>
        <dbReference type="ARBA" id="ARBA00010605"/>
    </source>
</evidence>
<dbReference type="InterPro" id="IPR000244">
    <property type="entry name" value="Ribosomal_bL9"/>
</dbReference>
<comment type="function">
    <text evidence="7">Binds to the 23S rRNA.</text>
</comment>
<evidence type="ECO:0000256" key="3">
    <source>
        <dbReference type="ARBA" id="ARBA00022884"/>
    </source>
</evidence>
<dbReference type="HAMAP" id="MF_00503">
    <property type="entry name" value="Ribosomal_bL9"/>
    <property type="match status" value="1"/>
</dbReference>
<comment type="similarity">
    <text evidence="1 7">Belongs to the bacterial ribosomal protein bL9 family.</text>
</comment>
<keyword evidence="3 7" id="KW-0694">RNA-binding</keyword>
<evidence type="ECO:0000256" key="2">
    <source>
        <dbReference type="ARBA" id="ARBA00022730"/>
    </source>
</evidence>
<dbReference type="PANTHER" id="PTHR21368">
    <property type="entry name" value="50S RIBOSOMAL PROTEIN L9"/>
    <property type="match status" value="1"/>
</dbReference>
<organism evidence="9 10">
    <name type="scientific">Pseudonocardia xishanensis</name>
    <dbReference type="NCBI Taxonomy" id="630995"/>
    <lineage>
        <taxon>Bacteria</taxon>
        <taxon>Bacillati</taxon>
        <taxon>Actinomycetota</taxon>
        <taxon>Actinomycetes</taxon>
        <taxon>Pseudonocardiales</taxon>
        <taxon>Pseudonocardiaceae</taxon>
        <taxon>Pseudonocardia</taxon>
    </lineage>
</organism>
<dbReference type="Pfam" id="PF01281">
    <property type="entry name" value="Ribosomal_L9_N"/>
    <property type="match status" value="1"/>
</dbReference>
<dbReference type="InterPro" id="IPR020070">
    <property type="entry name" value="Ribosomal_bL9_N"/>
</dbReference>
<dbReference type="SUPFAM" id="SSF55658">
    <property type="entry name" value="L9 N-domain-like"/>
    <property type="match status" value="1"/>
</dbReference>
<dbReference type="EMBL" id="BAABGT010000024">
    <property type="protein sequence ID" value="GAA4541787.1"/>
    <property type="molecule type" value="Genomic_DNA"/>
</dbReference>
<evidence type="ECO:0000259" key="8">
    <source>
        <dbReference type="PROSITE" id="PS00651"/>
    </source>
</evidence>
<dbReference type="Proteomes" id="UP001501598">
    <property type="component" value="Unassembled WGS sequence"/>
</dbReference>
<dbReference type="InterPro" id="IPR036791">
    <property type="entry name" value="Ribosomal_bL9_C_sf"/>
</dbReference>
<sequence length="149" mass="15693">MKLILTADVPNLGAPGDIVEVKDGYGRNYLLPRQFAIVATKGAEKQVAQIQRAQKARQIRDLGHAKEVANQLGQLSVSVTAKAAGDTGRLFGSVTTAQIAEAVKKAGGPVLDRHAIEIDEQIKSVGSHPVTVRLHPEVSAALQVSVVAS</sequence>
<evidence type="ECO:0000313" key="9">
    <source>
        <dbReference type="EMBL" id="GAA4541787.1"/>
    </source>
</evidence>
<dbReference type="Pfam" id="PF03948">
    <property type="entry name" value="Ribosomal_L9_C"/>
    <property type="match status" value="1"/>
</dbReference>
<keyword evidence="2 7" id="KW-0699">rRNA-binding</keyword>
<dbReference type="InterPro" id="IPR036935">
    <property type="entry name" value="Ribosomal_bL9_N_sf"/>
</dbReference>
<dbReference type="InterPro" id="IPR009027">
    <property type="entry name" value="Ribosomal_bL9/RNase_H1_N"/>
</dbReference>
<evidence type="ECO:0000256" key="5">
    <source>
        <dbReference type="ARBA" id="ARBA00023274"/>
    </source>
</evidence>
<keyword evidence="10" id="KW-1185">Reference proteome</keyword>
<accession>A0ABP8RL39</accession>
<reference evidence="10" key="1">
    <citation type="journal article" date="2019" name="Int. J. Syst. Evol. Microbiol.">
        <title>The Global Catalogue of Microorganisms (GCM) 10K type strain sequencing project: providing services to taxonomists for standard genome sequencing and annotation.</title>
        <authorList>
            <consortium name="The Broad Institute Genomics Platform"/>
            <consortium name="The Broad Institute Genome Sequencing Center for Infectious Disease"/>
            <person name="Wu L."/>
            <person name="Ma J."/>
        </authorList>
    </citation>
    <scope>NUCLEOTIDE SEQUENCE [LARGE SCALE GENOMIC DNA]</scope>
    <source>
        <strain evidence="10">JCM 17906</strain>
    </source>
</reference>
<dbReference type="SUPFAM" id="SSF55653">
    <property type="entry name" value="Ribosomal protein L9 C-domain"/>
    <property type="match status" value="1"/>
</dbReference>